<proteinExistence type="predicted"/>
<dbReference type="EMBL" id="UYJE01005076">
    <property type="protein sequence ID" value="VDI33772.1"/>
    <property type="molecule type" value="Genomic_DNA"/>
</dbReference>
<protein>
    <recommendedName>
        <fullName evidence="3">Mab-21-like nucleotidyltransferase domain-containing protein</fullName>
    </recommendedName>
</protein>
<dbReference type="Proteomes" id="UP000596742">
    <property type="component" value="Unassembled WGS sequence"/>
</dbReference>
<name>A0A8B6EFI9_MYTGA</name>
<organism evidence="1 2">
    <name type="scientific">Mytilus galloprovincialis</name>
    <name type="common">Mediterranean mussel</name>
    <dbReference type="NCBI Taxonomy" id="29158"/>
    <lineage>
        <taxon>Eukaryota</taxon>
        <taxon>Metazoa</taxon>
        <taxon>Spiralia</taxon>
        <taxon>Lophotrochozoa</taxon>
        <taxon>Mollusca</taxon>
        <taxon>Bivalvia</taxon>
        <taxon>Autobranchia</taxon>
        <taxon>Pteriomorphia</taxon>
        <taxon>Mytilida</taxon>
        <taxon>Mytiloidea</taxon>
        <taxon>Mytilidae</taxon>
        <taxon>Mytilinae</taxon>
        <taxon>Mytilus</taxon>
    </lineage>
</organism>
<dbReference type="PANTHER" id="PTHR10656">
    <property type="entry name" value="CELL FATE DETERMINING PROTEIN MAB21-RELATED"/>
    <property type="match status" value="1"/>
</dbReference>
<evidence type="ECO:0000313" key="1">
    <source>
        <dbReference type="EMBL" id="VDI33772.1"/>
    </source>
</evidence>
<dbReference type="Gene3D" id="1.10.1410.40">
    <property type="match status" value="1"/>
</dbReference>
<evidence type="ECO:0000313" key="2">
    <source>
        <dbReference type="Proteomes" id="UP000596742"/>
    </source>
</evidence>
<reference evidence="1" key="1">
    <citation type="submission" date="2018-11" db="EMBL/GenBank/DDBJ databases">
        <authorList>
            <person name="Alioto T."/>
            <person name="Alioto T."/>
        </authorList>
    </citation>
    <scope>NUCLEOTIDE SEQUENCE</scope>
</reference>
<dbReference type="PANTHER" id="PTHR10656:SF78">
    <property type="entry name" value="CYCLIC GMP-AMP SYNTHASE-LIKE"/>
    <property type="match status" value="1"/>
</dbReference>
<sequence>MSQHINELQQMNKTLNYDEVEKVNKYLCDLHDRELVFSRSEAEIEDIKIAVEDMVEKVISKFGEYGDRRMYEVSQKYLVGSMAEETRIKEPSEFDFLVVLKNLSVPGALEIVFIDNDKDCQNYYRWDVHTFKHAHLRIKDPNLRETFGKEYTVNDDGVLDKVFLKYMYEMDVINTAIRKIAGKAIDKDTGKLSFSDYQTRHNGAALTLQMEWTPKSTQKLRICIDIVFAIQIFHHMVRKEDSNVPQYFDQLKEDNSCFVLPTTDEFNGQPCFKFTFTLTEVKLTKSLSMHHKTCYRLIKYIVQQCGEVVSRAFPSYLIKTVLLRHSLQCLEMKNFLVCIIDIIEKMSSTCSHGNFAHMAEKMLFLKENCVTYDHGDVKQYLHMFGCLTEIITELVSKARV</sequence>
<dbReference type="AlphaFoldDB" id="A0A8B6EFI9"/>
<comment type="caution">
    <text evidence="1">The sequence shown here is derived from an EMBL/GenBank/DDBJ whole genome shotgun (WGS) entry which is preliminary data.</text>
</comment>
<dbReference type="Gene3D" id="3.30.460.90">
    <property type="match status" value="1"/>
</dbReference>
<dbReference type="OrthoDB" id="6139340at2759"/>
<evidence type="ECO:0008006" key="3">
    <source>
        <dbReference type="Google" id="ProtNLM"/>
    </source>
</evidence>
<keyword evidence="2" id="KW-1185">Reference proteome</keyword>
<gene>
    <name evidence="1" type="ORF">MGAL_10B059322</name>
</gene>
<accession>A0A8B6EFI9</accession>